<keyword evidence="4 8" id="KW-0812">Transmembrane</keyword>
<keyword evidence="10" id="KW-0282">Flagellum</keyword>
<evidence type="ECO:0000313" key="10">
    <source>
        <dbReference type="EMBL" id="MFD0870510.1"/>
    </source>
</evidence>
<keyword evidence="3" id="KW-1003">Cell membrane</keyword>
<organism evidence="10 11">
    <name type="scientific">Paenibacillus residui</name>
    <dbReference type="NCBI Taxonomy" id="629724"/>
    <lineage>
        <taxon>Bacteria</taxon>
        <taxon>Bacillati</taxon>
        <taxon>Bacillota</taxon>
        <taxon>Bacilli</taxon>
        <taxon>Bacillales</taxon>
        <taxon>Paenibacillaceae</taxon>
        <taxon>Paenibacillus</taxon>
    </lineage>
</organism>
<comment type="caution">
    <text evidence="10">The sequence shown here is derived from an EMBL/GenBank/DDBJ whole genome shotgun (WGS) entry which is preliminary data.</text>
</comment>
<evidence type="ECO:0000256" key="4">
    <source>
        <dbReference type="ARBA" id="ARBA00022692"/>
    </source>
</evidence>
<keyword evidence="5 8" id="KW-1133">Transmembrane helix</keyword>
<sequence length="249" mass="28256">MARRGKKPEVPENHERWLITYADLITLLLIFFVIMYAMSKVDETKYNDLAQTLHLQFSSKGDSVLQQGSGVIGGMDSGKGKEGNLKDFEAFLEEMDKRKEQGLQDLMKIVNEYIEEEQLQDTVSIGDTPRGVAITLNDLLLFDLGKADLRENAYPILEKLASLFPTLNTKISIEGHTDDLPLATGAYYKDNWRLSSERSLSVLRYFTNEAGLPESMFLSTAYADTKPIVPNTSDENRQRNRRVEIIVLR</sequence>
<reference evidence="11" key="1">
    <citation type="journal article" date="2019" name="Int. J. Syst. Evol. Microbiol.">
        <title>The Global Catalogue of Microorganisms (GCM) 10K type strain sequencing project: providing services to taxonomists for standard genome sequencing and annotation.</title>
        <authorList>
            <consortium name="The Broad Institute Genomics Platform"/>
            <consortium name="The Broad Institute Genome Sequencing Center for Infectious Disease"/>
            <person name="Wu L."/>
            <person name="Ma J."/>
        </authorList>
    </citation>
    <scope>NUCLEOTIDE SEQUENCE [LARGE SCALE GENOMIC DNA]</scope>
    <source>
        <strain evidence="11">CCUG 57263</strain>
    </source>
</reference>
<dbReference type="RefSeq" id="WP_144934221.1">
    <property type="nucleotide sequence ID" value="NZ_JBHTIU010000048.1"/>
</dbReference>
<feature type="transmembrane region" description="Helical" evidence="8">
    <location>
        <begin position="21"/>
        <end position="38"/>
    </location>
</feature>
<evidence type="ECO:0000256" key="1">
    <source>
        <dbReference type="ARBA" id="ARBA00004162"/>
    </source>
</evidence>
<dbReference type="Pfam" id="PF00691">
    <property type="entry name" value="OmpA"/>
    <property type="match status" value="1"/>
</dbReference>
<evidence type="ECO:0000256" key="5">
    <source>
        <dbReference type="ARBA" id="ARBA00022989"/>
    </source>
</evidence>
<dbReference type="EMBL" id="JBHTIU010000048">
    <property type="protein sequence ID" value="MFD0870510.1"/>
    <property type="molecule type" value="Genomic_DNA"/>
</dbReference>
<gene>
    <name evidence="10" type="ORF">ACFQ03_15245</name>
</gene>
<keyword evidence="6 7" id="KW-0472">Membrane</keyword>
<dbReference type="SUPFAM" id="SSF103088">
    <property type="entry name" value="OmpA-like"/>
    <property type="match status" value="1"/>
</dbReference>
<dbReference type="Gene3D" id="3.30.1330.60">
    <property type="entry name" value="OmpA-like domain"/>
    <property type="match status" value="1"/>
</dbReference>
<dbReference type="InterPro" id="IPR050330">
    <property type="entry name" value="Bact_OuterMem_StrucFunc"/>
</dbReference>
<evidence type="ECO:0000259" key="9">
    <source>
        <dbReference type="PROSITE" id="PS51123"/>
    </source>
</evidence>
<keyword evidence="10" id="KW-0969">Cilium</keyword>
<feature type="domain" description="OmpA-like" evidence="9">
    <location>
        <begin position="129"/>
        <end position="249"/>
    </location>
</feature>
<protein>
    <submittedName>
        <fullName evidence="10">Flagellar motor protein MotB</fullName>
    </submittedName>
</protein>
<dbReference type="PROSITE" id="PS51123">
    <property type="entry name" value="OMPA_2"/>
    <property type="match status" value="1"/>
</dbReference>
<dbReference type="InterPro" id="IPR036737">
    <property type="entry name" value="OmpA-like_sf"/>
</dbReference>
<keyword evidence="11" id="KW-1185">Reference proteome</keyword>
<name>A0ABW3DAJ5_9BACL</name>
<dbReference type="InterPro" id="IPR025713">
    <property type="entry name" value="MotB-like_N_dom"/>
</dbReference>
<evidence type="ECO:0000256" key="6">
    <source>
        <dbReference type="ARBA" id="ARBA00023136"/>
    </source>
</evidence>
<evidence type="ECO:0000256" key="8">
    <source>
        <dbReference type="SAM" id="Phobius"/>
    </source>
</evidence>
<dbReference type="PANTHER" id="PTHR30329:SF21">
    <property type="entry name" value="LIPOPROTEIN YIAD-RELATED"/>
    <property type="match status" value="1"/>
</dbReference>
<dbReference type="Proteomes" id="UP001597120">
    <property type="component" value="Unassembled WGS sequence"/>
</dbReference>
<evidence type="ECO:0000256" key="7">
    <source>
        <dbReference type="PROSITE-ProRule" id="PRU00473"/>
    </source>
</evidence>
<evidence type="ECO:0000256" key="2">
    <source>
        <dbReference type="ARBA" id="ARBA00008914"/>
    </source>
</evidence>
<dbReference type="Pfam" id="PF13677">
    <property type="entry name" value="MotB_plug"/>
    <property type="match status" value="1"/>
</dbReference>
<comment type="subcellular location">
    <subcellularLocation>
        <location evidence="1">Cell membrane</location>
        <topology evidence="1">Single-pass membrane protein</topology>
    </subcellularLocation>
</comment>
<accession>A0ABW3DAJ5</accession>
<dbReference type="PANTHER" id="PTHR30329">
    <property type="entry name" value="STATOR ELEMENT OF FLAGELLAR MOTOR COMPLEX"/>
    <property type="match status" value="1"/>
</dbReference>
<dbReference type="InterPro" id="IPR006665">
    <property type="entry name" value="OmpA-like"/>
</dbReference>
<proteinExistence type="inferred from homology"/>
<keyword evidence="10" id="KW-0966">Cell projection</keyword>
<evidence type="ECO:0000256" key="3">
    <source>
        <dbReference type="ARBA" id="ARBA00022475"/>
    </source>
</evidence>
<evidence type="ECO:0000313" key="11">
    <source>
        <dbReference type="Proteomes" id="UP001597120"/>
    </source>
</evidence>
<comment type="similarity">
    <text evidence="2">Belongs to the MotB family.</text>
</comment>
<dbReference type="CDD" id="cd07185">
    <property type="entry name" value="OmpA_C-like"/>
    <property type="match status" value="1"/>
</dbReference>